<dbReference type="EMBL" id="MU853238">
    <property type="protein sequence ID" value="KAK4120517.1"/>
    <property type="molecule type" value="Genomic_DNA"/>
</dbReference>
<comment type="caution">
    <text evidence="1">The sequence shown here is derived from an EMBL/GenBank/DDBJ whole genome shotgun (WGS) entry which is preliminary data.</text>
</comment>
<dbReference type="RefSeq" id="XP_062644288.1">
    <property type="nucleotide sequence ID" value="XM_062785992.1"/>
</dbReference>
<evidence type="ECO:0000313" key="2">
    <source>
        <dbReference type="Proteomes" id="UP001302602"/>
    </source>
</evidence>
<dbReference type="AlphaFoldDB" id="A0AAN6Z0J3"/>
<protein>
    <submittedName>
        <fullName evidence="1">Uncharacterized protein</fullName>
    </submittedName>
</protein>
<gene>
    <name evidence="1" type="ORF">N657DRAFT_156367</name>
</gene>
<evidence type="ECO:0000313" key="1">
    <source>
        <dbReference type="EMBL" id="KAK4120517.1"/>
    </source>
</evidence>
<dbReference type="Proteomes" id="UP001302602">
    <property type="component" value="Unassembled WGS sequence"/>
</dbReference>
<dbReference type="GeneID" id="87822758"/>
<sequence length="133" mass="14159">MMARVDGWLTVVGRPDSTSATSQLSLCFPFLFGTVEAIERGTALTMVQAGACRASSSGHGLFFLASLSKGTPVWWEIGRSHGHSAISSLQRLAAGSELHSAVLSTILLATKHHQGNRFRRLISPHPSSSGSRT</sequence>
<organism evidence="1 2">
    <name type="scientific">Parathielavia appendiculata</name>
    <dbReference type="NCBI Taxonomy" id="2587402"/>
    <lineage>
        <taxon>Eukaryota</taxon>
        <taxon>Fungi</taxon>
        <taxon>Dikarya</taxon>
        <taxon>Ascomycota</taxon>
        <taxon>Pezizomycotina</taxon>
        <taxon>Sordariomycetes</taxon>
        <taxon>Sordariomycetidae</taxon>
        <taxon>Sordariales</taxon>
        <taxon>Chaetomiaceae</taxon>
        <taxon>Parathielavia</taxon>
    </lineage>
</organism>
<reference evidence="1" key="2">
    <citation type="submission" date="2023-05" db="EMBL/GenBank/DDBJ databases">
        <authorList>
            <consortium name="Lawrence Berkeley National Laboratory"/>
            <person name="Steindorff A."/>
            <person name="Hensen N."/>
            <person name="Bonometti L."/>
            <person name="Westerberg I."/>
            <person name="Brannstrom I.O."/>
            <person name="Guillou S."/>
            <person name="Cros-Aarteil S."/>
            <person name="Calhoun S."/>
            <person name="Haridas S."/>
            <person name="Kuo A."/>
            <person name="Mondo S."/>
            <person name="Pangilinan J."/>
            <person name="Riley R."/>
            <person name="Labutti K."/>
            <person name="Andreopoulos B."/>
            <person name="Lipzen A."/>
            <person name="Chen C."/>
            <person name="Yanf M."/>
            <person name="Daum C."/>
            <person name="Ng V."/>
            <person name="Clum A."/>
            <person name="Ohm R."/>
            <person name="Martin F."/>
            <person name="Silar P."/>
            <person name="Natvig D."/>
            <person name="Lalanne C."/>
            <person name="Gautier V."/>
            <person name="Ament-Velasquez S.L."/>
            <person name="Kruys A."/>
            <person name="Hutchinson M.I."/>
            <person name="Powell A.J."/>
            <person name="Barry K."/>
            <person name="Miller A.N."/>
            <person name="Grigoriev I.V."/>
            <person name="Debuchy R."/>
            <person name="Gladieux P."/>
            <person name="Thoren M.H."/>
            <person name="Johannesson H."/>
        </authorList>
    </citation>
    <scope>NUCLEOTIDE SEQUENCE</scope>
    <source>
        <strain evidence="1">CBS 731.68</strain>
    </source>
</reference>
<reference evidence="1" key="1">
    <citation type="journal article" date="2023" name="Mol. Phylogenet. Evol.">
        <title>Genome-scale phylogeny and comparative genomics of the fungal order Sordariales.</title>
        <authorList>
            <person name="Hensen N."/>
            <person name="Bonometti L."/>
            <person name="Westerberg I."/>
            <person name="Brannstrom I.O."/>
            <person name="Guillou S."/>
            <person name="Cros-Aarteil S."/>
            <person name="Calhoun S."/>
            <person name="Haridas S."/>
            <person name="Kuo A."/>
            <person name="Mondo S."/>
            <person name="Pangilinan J."/>
            <person name="Riley R."/>
            <person name="LaButti K."/>
            <person name="Andreopoulos B."/>
            <person name="Lipzen A."/>
            <person name="Chen C."/>
            <person name="Yan M."/>
            <person name="Daum C."/>
            <person name="Ng V."/>
            <person name="Clum A."/>
            <person name="Steindorff A."/>
            <person name="Ohm R.A."/>
            <person name="Martin F."/>
            <person name="Silar P."/>
            <person name="Natvig D.O."/>
            <person name="Lalanne C."/>
            <person name="Gautier V."/>
            <person name="Ament-Velasquez S.L."/>
            <person name="Kruys A."/>
            <person name="Hutchinson M.I."/>
            <person name="Powell A.J."/>
            <person name="Barry K."/>
            <person name="Miller A.N."/>
            <person name="Grigoriev I.V."/>
            <person name="Debuchy R."/>
            <person name="Gladieux P."/>
            <person name="Hiltunen Thoren M."/>
            <person name="Johannesson H."/>
        </authorList>
    </citation>
    <scope>NUCLEOTIDE SEQUENCE</scope>
    <source>
        <strain evidence="1">CBS 731.68</strain>
    </source>
</reference>
<accession>A0AAN6Z0J3</accession>
<proteinExistence type="predicted"/>
<keyword evidence="2" id="KW-1185">Reference proteome</keyword>
<name>A0AAN6Z0J3_9PEZI</name>